<dbReference type="Proteomes" id="UP001732700">
    <property type="component" value="Chromosome 2A"/>
</dbReference>
<name>A0ACD5UG25_AVESA</name>
<protein>
    <submittedName>
        <fullName evidence="1">Uncharacterized protein</fullName>
    </submittedName>
</protein>
<reference evidence="1" key="2">
    <citation type="submission" date="2025-09" db="UniProtKB">
        <authorList>
            <consortium name="EnsemblPlants"/>
        </authorList>
    </citation>
    <scope>IDENTIFICATION</scope>
</reference>
<evidence type="ECO:0000313" key="1">
    <source>
        <dbReference type="EnsemblPlants" id="AVESA.00010b.r2.2AG0248560.1.CDS"/>
    </source>
</evidence>
<keyword evidence="2" id="KW-1185">Reference proteome</keyword>
<accession>A0ACD5UG25</accession>
<reference evidence="1" key="1">
    <citation type="submission" date="2021-05" db="EMBL/GenBank/DDBJ databases">
        <authorList>
            <person name="Scholz U."/>
            <person name="Mascher M."/>
            <person name="Fiebig A."/>
        </authorList>
    </citation>
    <scope>NUCLEOTIDE SEQUENCE [LARGE SCALE GENOMIC DNA]</scope>
</reference>
<proteinExistence type="predicted"/>
<evidence type="ECO:0000313" key="2">
    <source>
        <dbReference type="Proteomes" id="UP001732700"/>
    </source>
</evidence>
<organism evidence="1 2">
    <name type="scientific">Avena sativa</name>
    <name type="common">Oat</name>
    <dbReference type="NCBI Taxonomy" id="4498"/>
    <lineage>
        <taxon>Eukaryota</taxon>
        <taxon>Viridiplantae</taxon>
        <taxon>Streptophyta</taxon>
        <taxon>Embryophyta</taxon>
        <taxon>Tracheophyta</taxon>
        <taxon>Spermatophyta</taxon>
        <taxon>Magnoliopsida</taxon>
        <taxon>Liliopsida</taxon>
        <taxon>Poales</taxon>
        <taxon>Poaceae</taxon>
        <taxon>BOP clade</taxon>
        <taxon>Pooideae</taxon>
        <taxon>Poodae</taxon>
        <taxon>Poeae</taxon>
        <taxon>Poeae Chloroplast Group 1 (Aveneae type)</taxon>
        <taxon>Aveninae</taxon>
        <taxon>Avena</taxon>
    </lineage>
</organism>
<dbReference type="EnsemblPlants" id="AVESA.00010b.r2.2AG0248560.1">
    <property type="protein sequence ID" value="AVESA.00010b.r2.2AG0248560.1.CDS"/>
    <property type="gene ID" value="AVESA.00010b.r2.2AG0248560"/>
</dbReference>
<sequence length="1062" mass="117625">MKLLVRVVEARGLLAVNVNGTSDPFVKLQLGKRRAKTAVVKKNLAPVWEEEFSFLVGDVTEELAVSVLNEDKYFSNDHLGRVKVPLSQVMDAEGLSLGTAWYQLQPKNSKSKRKSRGEICLRISLSKRTHMSEELHHLLPPPTSDGNGSSSDRSIGTKRGALSTTNSYIDMSAVASLDRGSQSSYERSADSFVDQPPWSSVEQAVTEPGAAAETDTMSNSSSVVEVLSRYFFRKPADVASVASNAEWAVDQSPEPKVCSEERESPENGSSPESSLDELLKIMESKDHGSEMPAKLANGVLVDESYVTSPAGLNSLLFSPNSDFWPAVAELQGTSGFQIEPWKIDSNEGCLRRTLSYIKSASKLVKACKATEQQKYLKAAGNSFAVLSIVSTPDVPCGTCFKIEILYSITPGPPLASEEQTTHLTVSWRINFIQSTMIKGMIENGAKQGMTEGYAQFSEVLSQRFKVAELDDANASKAKILASLHTQKEPSWRLIVRFLGSFTFIVSVIIGIYIIAHLHLSKPKAMSGLEYFGIDLPDSIGEVVVCAVLILQGQNIMKVMKRFSNAWKQRGSDHGVKAHGDGWILTVALIEGTGIVAAGSSGLFDLYAVFTCNGKRKTSSIKFHTSDPKWNEIFEFDAMDDPPSRMDVAIHDSNVSDGDPIGHAEVNFLKNSLSDLIDVWVPLDGKCDPASHPKLHLRIFLNNSRGTEVVLNYLAKMGKEVGKKINLRSAQTNSAFRKLFNLPPEEFLIDDFTCHLKRKMPLQGRLFFSPRIIGFYSNIFGHKTKFFFLWEDVDDIQVIPPTLSIGSPSLMVILKKDRGLEAKHGAKGTDLQGRFKFHFQSFVSFNDAHRIIMGIWKMRSPGPEQKGGIIEESELKEPQAEECGSLFSQEEVKMSDIFSSVLSVDVESLMEMFSGGQLEHKVMQKTGCIDYSSTEWELVNKNIYQRKINYKFDKALSRSEGEASTTQQKYALVNQDGWAIEEVMTLQGVLLADYFSLQLKYHMANVPSKPNTCSVQVLLGIVWLKSSKQQKKVTKSIMSNTSNRLKELFSEAEKDLTSRNGAS</sequence>